<sequence>MVYSSDRRPKEKEKTILATEQLTVNSNVKTKDAVTIAPPAPPSVPAADPCLPCDFASFSFKGILDLTTLDVGSCLFTQYSIQDQIARIHNSTILKKQVWISFYGDSVLRNPLYFWNYGRFNGTLAHPQLETVFMCCTDIRNYETCRTSLHGAEAGDPAGIARIKFGEEGNTFCASWKLIKNPETGAREMESLLESTSAASGAAILPDLLSFNPGLWYFLEEGHSPQKYYKAMVKASKLMDVISRKGTIVVVNGVTAVEEAKLNKPMTNLEIMRLVSIVDQVLAPYPLIKRIHWFSSTLFAKFQATADGVHWGYFYHDQLYVSIQAHLNFLFRDDMGTSFCERVDS</sequence>
<dbReference type="AlphaFoldDB" id="A0A1Y2CCC7"/>
<keyword evidence="2" id="KW-1185">Reference proteome</keyword>
<dbReference type="OrthoDB" id="10282364at2759"/>
<dbReference type="Proteomes" id="UP000193642">
    <property type="component" value="Unassembled WGS sequence"/>
</dbReference>
<reference evidence="1 2" key="1">
    <citation type="submission" date="2016-07" db="EMBL/GenBank/DDBJ databases">
        <title>Pervasive Adenine N6-methylation of Active Genes in Fungi.</title>
        <authorList>
            <consortium name="DOE Joint Genome Institute"/>
            <person name="Mondo S.J."/>
            <person name="Dannebaum R.O."/>
            <person name="Kuo R.C."/>
            <person name="Labutti K."/>
            <person name="Haridas S."/>
            <person name="Kuo A."/>
            <person name="Salamov A."/>
            <person name="Ahrendt S.R."/>
            <person name="Lipzen A."/>
            <person name="Sullivan W."/>
            <person name="Andreopoulos W.B."/>
            <person name="Clum A."/>
            <person name="Lindquist E."/>
            <person name="Daum C."/>
            <person name="Ramamoorthy G.K."/>
            <person name="Gryganskyi A."/>
            <person name="Culley D."/>
            <person name="Magnuson J.K."/>
            <person name="James T.Y."/>
            <person name="O'Malley M.A."/>
            <person name="Stajich J.E."/>
            <person name="Spatafora J.W."/>
            <person name="Visel A."/>
            <person name="Grigoriev I.V."/>
        </authorList>
    </citation>
    <scope>NUCLEOTIDE SEQUENCE [LARGE SCALE GENOMIC DNA]</scope>
    <source>
        <strain evidence="1 2">JEL800</strain>
    </source>
</reference>
<protein>
    <submittedName>
        <fullName evidence="1">Uncharacterized protein</fullName>
    </submittedName>
</protein>
<name>A0A1Y2CCC7_9FUNG</name>
<organism evidence="1 2">
    <name type="scientific">Rhizoclosmatium globosum</name>
    <dbReference type="NCBI Taxonomy" id="329046"/>
    <lineage>
        <taxon>Eukaryota</taxon>
        <taxon>Fungi</taxon>
        <taxon>Fungi incertae sedis</taxon>
        <taxon>Chytridiomycota</taxon>
        <taxon>Chytridiomycota incertae sedis</taxon>
        <taxon>Chytridiomycetes</taxon>
        <taxon>Chytridiales</taxon>
        <taxon>Chytriomycetaceae</taxon>
        <taxon>Rhizoclosmatium</taxon>
    </lineage>
</organism>
<dbReference type="EMBL" id="MCGO01000021">
    <property type="protein sequence ID" value="ORY44700.1"/>
    <property type="molecule type" value="Genomic_DNA"/>
</dbReference>
<gene>
    <name evidence="1" type="ORF">BCR33DRAFT_850227</name>
</gene>
<proteinExistence type="predicted"/>
<comment type="caution">
    <text evidence="1">The sequence shown here is derived from an EMBL/GenBank/DDBJ whole genome shotgun (WGS) entry which is preliminary data.</text>
</comment>
<evidence type="ECO:0000313" key="2">
    <source>
        <dbReference type="Proteomes" id="UP000193642"/>
    </source>
</evidence>
<evidence type="ECO:0000313" key="1">
    <source>
        <dbReference type="EMBL" id="ORY44700.1"/>
    </source>
</evidence>
<accession>A0A1Y2CCC7</accession>